<organism evidence="1">
    <name type="scientific">Candidatus Kentrum sp. UNK</name>
    <dbReference type="NCBI Taxonomy" id="2126344"/>
    <lineage>
        <taxon>Bacteria</taxon>
        <taxon>Pseudomonadati</taxon>
        <taxon>Pseudomonadota</taxon>
        <taxon>Gammaproteobacteria</taxon>
        <taxon>Candidatus Kentrum</taxon>
    </lineage>
</organism>
<dbReference type="EMBL" id="CAADGD010000024">
    <property type="protein sequence ID" value="VFK70132.1"/>
    <property type="molecule type" value="Genomic_DNA"/>
</dbReference>
<protein>
    <recommendedName>
        <fullName evidence="3">DUF4160 domain-containing protein</fullName>
    </recommendedName>
</protein>
<name>A0A451A1D5_9GAMM</name>
<sequence>MFYGLIVYMYFRDNRQHELPYIHVRHQDFEVIVSIPNGNVLEGRIRSRENLLALRAKLDRGWALIPVTGCSGFLFSRYVKKLLTWIELHKEELAADWALAAAGE</sequence>
<dbReference type="EMBL" id="CAADFZ010000009">
    <property type="protein sequence ID" value="VFK59844.1"/>
    <property type="molecule type" value="Genomic_DNA"/>
</dbReference>
<accession>A0A451A1D5</accession>
<reference evidence="1" key="1">
    <citation type="submission" date="2019-02" db="EMBL/GenBank/DDBJ databases">
        <authorList>
            <person name="Gruber-Vodicka R. H."/>
            <person name="Seah K. B. B."/>
        </authorList>
    </citation>
    <scope>NUCLEOTIDE SEQUENCE</scope>
    <source>
        <strain evidence="2">BECK_BY19</strain>
        <strain evidence="1">BECK_BY8</strain>
    </source>
</reference>
<dbReference type="AlphaFoldDB" id="A0A451A1D5"/>
<dbReference type="InterPro" id="IPR025427">
    <property type="entry name" value="DUF4160"/>
</dbReference>
<dbReference type="Pfam" id="PF13711">
    <property type="entry name" value="DUF4160"/>
    <property type="match status" value="1"/>
</dbReference>
<evidence type="ECO:0008006" key="3">
    <source>
        <dbReference type="Google" id="ProtNLM"/>
    </source>
</evidence>
<evidence type="ECO:0000313" key="2">
    <source>
        <dbReference type="EMBL" id="VFK70132.1"/>
    </source>
</evidence>
<gene>
    <name evidence="1" type="ORF">BECKUNK1418G_GA0071005_100924</name>
    <name evidence="2" type="ORF">BECKUNK1418H_GA0071006_102424</name>
</gene>
<proteinExistence type="predicted"/>
<evidence type="ECO:0000313" key="1">
    <source>
        <dbReference type="EMBL" id="VFK59844.1"/>
    </source>
</evidence>